<dbReference type="RefSeq" id="WP_039636389.1">
    <property type="nucleotide sequence ID" value="NZ_AYSO01000020.1"/>
</dbReference>
<dbReference type="SUPFAM" id="SSF100950">
    <property type="entry name" value="NagB/RpiA/CoA transferase-like"/>
    <property type="match status" value="1"/>
</dbReference>
<protein>
    <submittedName>
        <fullName evidence="3">Acetate CoA-transferase subunit alpha</fullName>
        <ecNumber evidence="3">2.8.3.8</ecNumber>
    </submittedName>
</protein>
<name>A0A0C1R1D2_9CLOT</name>
<sequence>MKKIVTVEEALAHVQDGMTLMIGGFLAVGTPERLVDALVEKGIKDLTIIANDTGFPDRGIGKLIVNKQVKRTIASHIGTNPETGRQMNEKEMEVELVPQGTLAERVRCGGAGLGGFLTPTGLGTIVEEGKEKITVNGAEYLLETPLKADVALIFGSKVDEKGNVYYHESTRNFNPLMATAADVVIVEAEELVKAGELDANIVMTPSIFVDYIVKEDK</sequence>
<accession>A0A0C1R1D2</accession>
<dbReference type="Pfam" id="PF01144">
    <property type="entry name" value="CoA_trans"/>
    <property type="match status" value="1"/>
</dbReference>
<evidence type="ECO:0000256" key="1">
    <source>
        <dbReference type="ARBA" id="ARBA00005612"/>
    </source>
</evidence>
<dbReference type="STRING" id="29341.RSJ17_05335"/>
<dbReference type="NCBIfam" id="TIGR02429">
    <property type="entry name" value="pcaI_scoA_fam"/>
    <property type="match status" value="1"/>
</dbReference>
<dbReference type="SMART" id="SM00882">
    <property type="entry name" value="CoA_trans"/>
    <property type="match status" value="1"/>
</dbReference>
<dbReference type="PANTHER" id="PTHR13707">
    <property type="entry name" value="KETOACID-COENZYME A TRANSFERASE"/>
    <property type="match status" value="1"/>
</dbReference>
<evidence type="ECO:0000313" key="3">
    <source>
        <dbReference type="EMBL" id="KIE44286.1"/>
    </source>
</evidence>
<dbReference type="Gene3D" id="3.40.1080.10">
    <property type="entry name" value="Glutaconate Coenzyme A-transferase"/>
    <property type="match status" value="1"/>
</dbReference>
<comment type="caution">
    <text evidence="3">The sequence shown here is derived from an EMBL/GenBank/DDBJ whole genome shotgun (WGS) entry which is preliminary data.</text>
</comment>
<proteinExistence type="inferred from homology"/>
<organism evidence="3 4">
    <name type="scientific">Clostridium argentinense CDC 2741</name>
    <dbReference type="NCBI Taxonomy" id="1418104"/>
    <lineage>
        <taxon>Bacteria</taxon>
        <taxon>Bacillati</taxon>
        <taxon>Bacillota</taxon>
        <taxon>Clostridia</taxon>
        <taxon>Eubacteriales</taxon>
        <taxon>Clostridiaceae</taxon>
        <taxon>Clostridium</taxon>
    </lineage>
</organism>
<keyword evidence="2 3" id="KW-0808">Transferase</keyword>
<dbReference type="InterPro" id="IPR037171">
    <property type="entry name" value="NagB/RpiA_transferase-like"/>
</dbReference>
<dbReference type="AlphaFoldDB" id="A0A0C1R1D2"/>
<evidence type="ECO:0000256" key="2">
    <source>
        <dbReference type="ARBA" id="ARBA00022679"/>
    </source>
</evidence>
<reference evidence="3 4" key="1">
    <citation type="journal article" date="2015" name="Infect. Genet. Evol.">
        <title>Genomic sequences of six botulinum neurotoxin-producing strains representing three clostridial species illustrate the mobility and diversity of botulinum neurotoxin genes.</title>
        <authorList>
            <person name="Smith T.J."/>
            <person name="Hill K.K."/>
            <person name="Xie G."/>
            <person name="Foley B.T."/>
            <person name="Williamson C.H."/>
            <person name="Foster J.T."/>
            <person name="Johnson S.L."/>
            <person name="Chertkov O."/>
            <person name="Teshima H."/>
            <person name="Gibbons H.S."/>
            <person name="Johnsky L.A."/>
            <person name="Karavis M.A."/>
            <person name="Smith L.A."/>
        </authorList>
    </citation>
    <scope>NUCLEOTIDE SEQUENCE [LARGE SCALE GENOMIC DNA]</scope>
    <source>
        <strain evidence="3 4">CDC 2741</strain>
    </source>
</reference>
<dbReference type="NCBIfam" id="NF007394">
    <property type="entry name" value="PRK09920.1"/>
    <property type="match status" value="1"/>
</dbReference>
<dbReference type="InterPro" id="IPR012792">
    <property type="entry name" value="3-oxoacid_CoA-transf_A"/>
</dbReference>
<dbReference type="InterPro" id="IPR004165">
    <property type="entry name" value="CoA_trans_fam_I"/>
</dbReference>
<dbReference type="GO" id="GO:0008775">
    <property type="term" value="F:acetate CoA-transferase activity"/>
    <property type="evidence" value="ECO:0007669"/>
    <property type="project" value="UniProtKB-EC"/>
</dbReference>
<dbReference type="EC" id="2.8.3.8" evidence="3"/>
<dbReference type="InterPro" id="IPR004163">
    <property type="entry name" value="CoA_transf_BS"/>
</dbReference>
<keyword evidence="4" id="KW-1185">Reference proteome</keyword>
<dbReference type="Proteomes" id="UP000031366">
    <property type="component" value="Unassembled WGS sequence"/>
</dbReference>
<dbReference type="PANTHER" id="PTHR13707:SF60">
    <property type="entry name" value="ACETATE COA-TRANSFERASE SUBUNIT ALPHA"/>
    <property type="match status" value="1"/>
</dbReference>
<dbReference type="OrthoDB" id="9777193at2"/>
<gene>
    <name evidence="3" type="primary">atoD</name>
    <name evidence="3" type="ORF">U732_507</name>
</gene>
<dbReference type="EMBL" id="AYSO01000020">
    <property type="protein sequence ID" value="KIE44286.1"/>
    <property type="molecule type" value="Genomic_DNA"/>
</dbReference>
<dbReference type="PROSITE" id="PS01273">
    <property type="entry name" value="COA_TRANSF_1"/>
    <property type="match status" value="1"/>
</dbReference>
<evidence type="ECO:0000313" key="4">
    <source>
        <dbReference type="Proteomes" id="UP000031366"/>
    </source>
</evidence>
<comment type="similarity">
    <text evidence="1">Belongs to the 3-oxoacid CoA-transferase subunit A family.</text>
</comment>